<organism evidence="2 3">
    <name type="scientific">Streblomastix strix</name>
    <dbReference type="NCBI Taxonomy" id="222440"/>
    <lineage>
        <taxon>Eukaryota</taxon>
        <taxon>Metamonada</taxon>
        <taxon>Preaxostyla</taxon>
        <taxon>Oxymonadida</taxon>
        <taxon>Streblomastigidae</taxon>
        <taxon>Streblomastix</taxon>
    </lineage>
</organism>
<dbReference type="AlphaFoldDB" id="A0A5J4TZI4"/>
<sequence>MAYNDAAEQILTLERIRAELQDPEQTKAQHLQAGFGEDDQDLSESLVSKPEKQTHAQQVPETAMDSNIKLEPNSQQSKQTQGVSRKKSRKETIKTLQEQIGEELGVNMRKWKQICYTERQGINQDATKYWWTGNEIPNQMQQEKTYIEKDDQQSNAITALSELQSTALTSYAKALEGKTNADECKHIFKLSTIVTNAIIQLREEINLPYRFSSVIRYIEK</sequence>
<reference evidence="2 3" key="1">
    <citation type="submission" date="2019-03" db="EMBL/GenBank/DDBJ databases">
        <title>Single cell metagenomics reveals metabolic interactions within the superorganism composed of flagellate Streblomastix strix and complex community of Bacteroidetes bacteria on its surface.</title>
        <authorList>
            <person name="Treitli S.C."/>
            <person name="Kolisko M."/>
            <person name="Husnik F."/>
            <person name="Keeling P."/>
            <person name="Hampl V."/>
        </authorList>
    </citation>
    <scope>NUCLEOTIDE SEQUENCE [LARGE SCALE GENOMIC DNA]</scope>
    <source>
        <strain evidence="2">ST1C</strain>
    </source>
</reference>
<evidence type="ECO:0000256" key="1">
    <source>
        <dbReference type="SAM" id="MobiDB-lite"/>
    </source>
</evidence>
<comment type="caution">
    <text evidence="2">The sequence shown here is derived from an EMBL/GenBank/DDBJ whole genome shotgun (WGS) entry which is preliminary data.</text>
</comment>
<accession>A0A5J4TZI4</accession>
<dbReference type="EMBL" id="SNRW01022959">
    <property type="protein sequence ID" value="KAA6363403.1"/>
    <property type="molecule type" value="Genomic_DNA"/>
</dbReference>
<evidence type="ECO:0000313" key="2">
    <source>
        <dbReference type="EMBL" id="KAA6363403.1"/>
    </source>
</evidence>
<dbReference type="Proteomes" id="UP000324800">
    <property type="component" value="Unassembled WGS sequence"/>
</dbReference>
<gene>
    <name evidence="2" type="ORF">EZS28_041070</name>
</gene>
<proteinExistence type="predicted"/>
<feature type="region of interest" description="Disordered" evidence="1">
    <location>
        <begin position="21"/>
        <end position="92"/>
    </location>
</feature>
<evidence type="ECO:0000313" key="3">
    <source>
        <dbReference type="Proteomes" id="UP000324800"/>
    </source>
</evidence>
<name>A0A5J4TZI4_9EUKA</name>
<feature type="non-terminal residue" evidence="2">
    <location>
        <position position="220"/>
    </location>
</feature>
<feature type="compositionally biased region" description="Polar residues" evidence="1">
    <location>
        <begin position="72"/>
        <end position="83"/>
    </location>
</feature>
<protein>
    <submittedName>
        <fullName evidence="2">Uncharacterized protein</fullName>
    </submittedName>
</protein>